<dbReference type="GO" id="GO:0008168">
    <property type="term" value="F:methyltransferase activity"/>
    <property type="evidence" value="ECO:0007669"/>
    <property type="project" value="UniProtKB-KW"/>
</dbReference>
<evidence type="ECO:0000313" key="4">
    <source>
        <dbReference type="EMBL" id="KNE20552.1"/>
    </source>
</evidence>
<proteinExistence type="predicted"/>
<evidence type="ECO:0000256" key="2">
    <source>
        <dbReference type="ARBA" id="ARBA00022679"/>
    </source>
</evidence>
<organism evidence="4 5">
    <name type="scientific">Virgibacillus pantothenticus</name>
    <dbReference type="NCBI Taxonomy" id="1473"/>
    <lineage>
        <taxon>Bacteria</taxon>
        <taxon>Bacillati</taxon>
        <taxon>Bacillota</taxon>
        <taxon>Bacilli</taxon>
        <taxon>Bacillales</taxon>
        <taxon>Bacillaceae</taxon>
        <taxon>Virgibacillus</taxon>
    </lineage>
</organism>
<sequence>MAYERLADIYDRLMRNAPYDKWLHYTEQILQTRNIQYIADLGCGTGEITLRLAQLYPHVIGVDYATDMLANAEHKSRATSGSIQWICQDLRALKGITGLDAAVSFCDVINYITTEEELLRTFQNIYDALNSKGVFLFDVHALPFVTDHYVHETFADVTEDASYIWFCLPGDHTGEMFHELTFFSKNDVGDYVRFDEVHHQRTFSVDFYKKLLLQAGFQNINMYGDFSIKVNSVTKNTARIFFSAEKGDR</sequence>
<dbReference type="CDD" id="cd02440">
    <property type="entry name" value="AdoMet_MTases"/>
    <property type="match status" value="1"/>
</dbReference>
<evidence type="ECO:0000313" key="5">
    <source>
        <dbReference type="Proteomes" id="UP000036780"/>
    </source>
</evidence>
<dbReference type="SUPFAM" id="SSF53335">
    <property type="entry name" value="S-adenosyl-L-methionine-dependent methyltransferases"/>
    <property type="match status" value="1"/>
</dbReference>
<protein>
    <recommendedName>
        <fullName evidence="3">Methyltransferase domain-containing protein</fullName>
    </recommendedName>
</protein>
<dbReference type="PATRIC" id="fig|1473.5.peg.2649"/>
<dbReference type="RefSeq" id="WP_050353127.1">
    <property type="nucleotide sequence ID" value="NZ_BOSN01000001.1"/>
</dbReference>
<dbReference type="Gene3D" id="3.40.50.150">
    <property type="entry name" value="Vaccinia Virus protein VP39"/>
    <property type="match status" value="1"/>
</dbReference>
<dbReference type="PANTHER" id="PTHR43861">
    <property type="entry name" value="TRANS-ACONITATE 2-METHYLTRANSFERASE-RELATED"/>
    <property type="match status" value="1"/>
</dbReference>
<dbReference type="Pfam" id="PF13649">
    <property type="entry name" value="Methyltransf_25"/>
    <property type="match status" value="1"/>
</dbReference>
<reference evidence="5" key="1">
    <citation type="submission" date="2015-07" db="EMBL/GenBank/DDBJ databases">
        <title>Fjat-10053 dsm26.</title>
        <authorList>
            <person name="Liu B."/>
            <person name="Wang J."/>
            <person name="Zhu Y."/>
            <person name="Liu G."/>
            <person name="Chen Q."/>
            <person name="Chen Z."/>
            <person name="Lan J."/>
            <person name="Che J."/>
            <person name="Ge C."/>
            <person name="Shi H."/>
            <person name="Pan Z."/>
            <person name="Liu X."/>
        </authorList>
    </citation>
    <scope>NUCLEOTIDE SEQUENCE [LARGE SCALE GENOMIC DNA]</scope>
    <source>
        <strain evidence="5">DSM 26</strain>
    </source>
</reference>
<dbReference type="GO" id="GO:0032259">
    <property type="term" value="P:methylation"/>
    <property type="evidence" value="ECO:0007669"/>
    <property type="project" value="UniProtKB-KW"/>
</dbReference>
<evidence type="ECO:0000259" key="3">
    <source>
        <dbReference type="Pfam" id="PF13649"/>
    </source>
</evidence>
<dbReference type="OrthoDB" id="9811589at2"/>
<dbReference type="AlphaFoldDB" id="A0A0L0QPN8"/>
<dbReference type="InterPro" id="IPR041698">
    <property type="entry name" value="Methyltransf_25"/>
</dbReference>
<keyword evidence="5" id="KW-1185">Reference proteome</keyword>
<evidence type="ECO:0000256" key="1">
    <source>
        <dbReference type="ARBA" id="ARBA00022603"/>
    </source>
</evidence>
<dbReference type="GeneID" id="66870262"/>
<keyword evidence="2" id="KW-0808">Transferase</keyword>
<comment type="caution">
    <text evidence="4">The sequence shown here is derived from an EMBL/GenBank/DDBJ whole genome shotgun (WGS) entry which is preliminary data.</text>
</comment>
<dbReference type="PANTHER" id="PTHR43861:SF1">
    <property type="entry name" value="TRANS-ACONITATE 2-METHYLTRANSFERASE"/>
    <property type="match status" value="1"/>
</dbReference>
<name>A0A0L0QPN8_VIRPA</name>
<dbReference type="Proteomes" id="UP000036780">
    <property type="component" value="Unassembled WGS sequence"/>
</dbReference>
<accession>A0A0L0QPN8</accession>
<dbReference type="InterPro" id="IPR029063">
    <property type="entry name" value="SAM-dependent_MTases_sf"/>
</dbReference>
<feature type="domain" description="Methyltransferase" evidence="3">
    <location>
        <begin position="38"/>
        <end position="133"/>
    </location>
</feature>
<gene>
    <name evidence="4" type="ORF">AFK71_19540</name>
</gene>
<keyword evidence="1" id="KW-0489">Methyltransferase</keyword>
<dbReference type="EMBL" id="LGTO01000007">
    <property type="protein sequence ID" value="KNE20552.1"/>
    <property type="molecule type" value="Genomic_DNA"/>
</dbReference>
<dbReference type="Gene3D" id="2.20.25.110">
    <property type="entry name" value="S-adenosyl-L-methionine-dependent methyltransferases"/>
    <property type="match status" value="1"/>
</dbReference>